<comment type="caution">
    <text evidence="2">The sequence shown here is derived from an EMBL/GenBank/DDBJ whole genome shotgun (WGS) entry which is preliminary data.</text>
</comment>
<proteinExistence type="predicted"/>
<evidence type="ECO:0000313" key="3">
    <source>
        <dbReference type="Proteomes" id="UP000277671"/>
    </source>
</evidence>
<keyword evidence="3" id="KW-1185">Reference proteome</keyword>
<reference evidence="2 3" key="1">
    <citation type="submission" date="2018-10" db="EMBL/GenBank/DDBJ databases">
        <title>Sequencing the genomes of 1000 actinobacteria strains.</title>
        <authorList>
            <person name="Klenk H.-P."/>
        </authorList>
    </citation>
    <scope>NUCLEOTIDE SEQUENCE [LARGE SCALE GENOMIC DNA]</scope>
    <source>
        <strain evidence="2 3">DSM 45175</strain>
    </source>
</reference>
<keyword evidence="1" id="KW-1133">Transmembrane helix</keyword>
<dbReference type="EMBL" id="RBKT01000001">
    <property type="protein sequence ID" value="RKR86658.1"/>
    <property type="molecule type" value="Genomic_DNA"/>
</dbReference>
<dbReference type="Proteomes" id="UP000277671">
    <property type="component" value="Unassembled WGS sequence"/>
</dbReference>
<feature type="transmembrane region" description="Helical" evidence="1">
    <location>
        <begin position="12"/>
        <end position="32"/>
    </location>
</feature>
<gene>
    <name evidence="2" type="ORF">BDK92_0907</name>
</gene>
<keyword evidence="1" id="KW-0812">Transmembrane</keyword>
<evidence type="ECO:0000256" key="1">
    <source>
        <dbReference type="SAM" id="Phobius"/>
    </source>
</evidence>
<organism evidence="2 3">
    <name type="scientific">Micromonospora pisi</name>
    <dbReference type="NCBI Taxonomy" id="589240"/>
    <lineage>
        <taxon>Bacteria</taxon>
        <taxon>Bacillati</taxon>
        <taxon>Actinomycetota</taxon>
        <taxon>Actinomycetes</taxon>
        <taxon>Micromonosporales</taxon>
        <taxon>Micromonosporaceae</taxon>
        <taxon>Micromonospora</taxon>
    </lineage>
</organism>
<keyword evidence="1" id="KW-0472">Membrane</keyword>
<dbReference type="AlphaFoldDB" id="A0A495JDQ8"/>
<accession>A0A495JDQ8</accession>
<name>A0A495JDQ8_9ACTN</name>
<evidence type="ECO:0000313" key="2">
    <source>
        <dbReference type="EMBL" id="RKR86658.1"/>
    </source>
</evidence>
<protein>
    <submittedName>
        <fullName evidence="2">Uncharacterized protein</fullName>
    </submittedName>
</protein>
<sequence length="66" mass="6568">MFISTKGRRAVAVRRAFISAVFALALVGIALVDTLGGAGSVTADGFGWGVGTAGELPGFGWGGAVR</sequence>